<organism evidence="2 3">
    <name type="scientific">Streptomyces labedae</name>
    <dbReference type="NCBI Taxonomy" id="285569"/>
    <lineage>
        <taxon>Bacteria</taxon>
        <taxon>Bacillati</taxon>
        <taxon>Actinomycetota</taxon>
        <taxon>Actinomycetes</taxon>
        <taxon>Kitasatosporales</taxon>
        <taxon>Streptomycetaceae</taxon>
        <taxon>Streptomyces</taxon>
    </lineage>
</organism>
<proteinExistence type="predicted"/>
<dbReference type="EMBL" id="BAAAUW010000001">
    <property type="protein sequence ID" value="GAA3246136.1"/>
    <property type="molecule type" value="Genomic_DNA"/>
</dbReference>
<sequence length="141" mass="14009">MPSVISRATLPPSLRLWAGVLLACALVLCVTGAARSAATTSDGPMTAMHQLGDDEGAARQDSTAAKADDPAMDEPCPTSADHCAQSRAAVAPAAPASAAHAADAPRTVSAVQLGVPRSGVPPSAACASGPPDLQRLCVSRT</sequence>
<name>A0ABP6QNJ1_9ACTN</name>
<evidence type="ECO:0000256" key="1">
    <source>
        <dbReference type="SAM" id="MobiDB-lite"/>
    </source>
</evidence>
<evidence type="ECO:0000313" key="3">
    <source>
        <dbReference type="Proteomes" id="UP001500728"/>
    </source>
</evidence>
<evidence type="ECO:0000313" key="2">
    <source>
        <dbReference type="EMBL" id="GAA3246136.1"/>
    </source>
</evidence>
<gene>
    <name evidence="2" type="ORF">GCM10010469_01820</name>
</gene>
<reference evidence="3" key="1">
    <citation type="journal article" date="2019" name="Int. J. Syst. Evol. Microbiol.">
        <title>The Global Catalogue of Microorganisms (GCM) 10K type strain sequencing project: providing services to taxonomists for standard genome sequencing and annotation.</title>
        <authorList>
            <consortium name="The Broad Institute Genomics Platform"/>
            <consortium name="The Broad Institute Genome Sequencing Center for Infectious Disease"/>
            <person name="Wu L."/>
            <person name="Ma J."/>
        </authorList>
    </citation>
    <scope>NUCLEOTIDE SEQUENCE [LARGE SCALE GENOMIC DNA]</scope>
    <source>
        <strain evidence="3">JCM 9381</strain>
    </source>
</reference>
<feature type="region of interest" description="Disordered" evidence="1">
    <location>
        <begin position="38"/>
        <end position="84"/>
    </location>
</feature>
<protein>
    <recommendedName>
        <fullName evidence="4">Secreted protein</fullName>
    </recommendedName>
</protein>
<accession>A0ABP6QNJ1</accession>
<comment type="caution">
    <text evidence="2">The sequence shown here is derived from an EMBL/GenBank/DDBJ whole genome shotgun (WGS) entry which is preliminary data.</text>
</comment>
<keyword evidence="3" id="KW-1185">Reference proteome</keyword>
<dbReference type="Proteomes" id="UP001500728">
    <property type="component" value="Unassembled WGS sequence"/>
</dbReference>
<evidence type="ECO:0008006" key="4">
    <source>
        <dbReference type="Google" id="ProtNLM"/>
    </source>
</evidence>